<dbReference type="SUPFAM" id="SSF49899">
    <property type="entry name" value="Concanavalin A-like lectins/glucanases"/>
    <property type="match status" value="1"/>
</dbReference>
<feature type="region of interest" description="Disordered" evidence="1">
    <location>
        <begin position="1"/>
        <end position="72"/>
    </location>
</feature>
<organism evidence="3 4">
    <name type="scientific">Knipowitschia caucasica</name>
    <name type="common">Caucasian dwarf goby</name>
    <name type="synonym">Pomatoschistus caucasicus</name>
    <dbReference type="NCBI Taxonomy" id="637954"/>
    <lineage>
        <taxon>Eukaryota</taxon>
        <taxon>Metazoa</taxon>
        <taxon>Chordata</taxon>
        <taxon>Craniata</taxon>
        <taxon>Vertebrata</taxon>
        <taxon>Euteleostomi</taxon>
        <taxon>Actinopterygii</taxon>
        <taxon>Neopterygii</taxon>
        <taxon>Teleostei</taxon>
        <taxon>Neoteleostei</taxon>
        <taxon>Acanthomorphata</taxon>
        <taxon>Gobiaria</taxon>
        <taxon>Gobiiformes</taxon>
        <taxon>Gobioidei</taxon>
        <taxon>Gobiidae</taxon>
        <taxon>Gobiinae</taxon>
        <taxon>Knipowitschia</taxon>
    </lineage>
</organism>
<evidence type="ECO:0000313" key="3">
    <source>
        <dbReference type="EMBL" id="CAL1614259.1"/>
    </source>
</evidence>
<feature type="compositionally biased region" description="Basic and acidic residues" evidence="1">
    <location>
        <begin position="25"/>
        <end position="49"/>
    </location>
</feature>
<feature type="domain" description="Pentraxin (PTX)" evidence="2">
    <location>
        <begin position="61"/>
        <end position="240"/>
    </location>
</feature>
<evidence type="ECO:0000259" key="2">
    <source>
        <dbReference type="SMART" id="SM00159"/>
    </source>
</evidence>
<evidence type="ECO:0000313" key="4">
    <source>
        <dbReference type="Proteomes" id="UP001497482"/>
    </source>
</evidence>
<accession>A0AAV2MLN0</accession>
<dbReference type="AlphaFoldDB" id="A0AAV2MLN0"/>
<dbReference type="SMART" id="SM00159">
    <property type="entry name" value="PTX"/>
    <property type="match status" value="1"/>
</dbReference>
<reference evidence="3 4" key="1">
    <citation type="submission" date="2024-04" db="EMBL/GenBank/DDBJ databases">
        <authorList>
            <person name="Waldvogel A.-M."/>
            <person name="Schoenle A."/>
        </authorList>
    </citation>
    <scope>NUCLEOTIDE SEQUENCE [LARGE SCALE GENOMIC DNA]</scope>
</reference>
<dbReference type="InterPro" id="IPR001759">
    <property type="entry name" value="PTX_dom"/>
</dbReference>
<proteinExistence type="predicted"/>
<evidence type="ECO:0000256" key="1">
    <source>
        <dbReference type="SAM" id="MobiDB-lite"/>
    </source>
</evidence>
<name>A0AAV2MLN0_KNICA</name>
<dbReference type="Gene3D" id="2.60.120.200">
    <property type="match status" value="1"/>
</dbReference>
<protein>
    <recommendedName>
        <fullName evidence="2">Pentraxin (PTX) domain-containing protein</fullName>
    </recommendedName>
</protein>
<dbReference type="Proteomes" id="UP001497482">
    <property type="component" value="Chromosome 8"/>
</dbReference>
<dbReference type="InterPro" id="IPR013320">
    <property type="entry name" value="ConA-like_dom_sf"/>
</dbReference>
<gene>
    <name evidence="3" type="ORF">KC01_LOCUS40319</name>
</gene>
<keyword evidence="4" id="KW-1185">Reference proteome</keyword>
<dbReference type="EMBL" id="OZ035830">
    <property type="protein sequence ID" value="CAL1614259.1"/>
    <property type="molecule type" value="Genomic_DNA"/>
</dbReference>
<sequence>MGPHHHPENHHHTANHHTHHHTHYNHPENHHYNHHYNHPEYHHTLDHPENHHHHPRTQSGREDGHSVIGLWPRPTPATRGVTVCLRFMTDSSSGDLFTLAPRSPLTLSFSSSQRYLLTSNHYSSIYLNPSIYAWPLVRIHSWTSVCVVQDSLKRVVQMFQDERMSIRKIQYSRMVWSGEPVVDISGFDGQVTDLEVWDYPLQYREVFYYMSYGSRGTVLTWSNIAYQPRGSGILLENSYNFQQISSSEAQEQRCKYRKMCSRKRLFL</sequence>
<feature type="compositionally biased region" description="Basic residues" evidence="1">
    <location>
        <begin position="7"/>
        <end position="24"/>
    </location>
</feature>